<organism evidence="5 6">
    <name type="scientific">Ilyomonas limi</name>
    <dbReference type="NCBI Taxonomy" id="2575867"/>
    <lineage>
        <taxon>Bacteria</taxon>
        <taxon>Pseudomonadati</taxon>
        <taxon>Bacteroidota</taxon>
        <taxon>Chitinophagia</taxon>
        <taxon>Chitinophagales</taxon>
        <taxon>Chitinophagaceae</taxon>
        <taxon>Ilyomonas</taxon>
    </lineage>
</organism>
<dbReference type="PROSITE" id="PS50110">
    <property type="entry name" value="RESPONSE_REGULATORY"/>
    <property type="match status" value="1"/>
</dbReference>
<evidence type="ECO:0000256" key="1">
    <source>
        <dbReference type="ARBA" id="ARBA00022553"/>
    </source>
</evidence>
<dbReference type="CDD" id="cd17546">
    <property type="entry name" value="REC_hyHK_CKI1_RcsC-like"/>
    <property type="match status" value="1"/>
</dbReference>
<dbReference type="RefSeq" id="WP_137260433.1">
    <property type="nucleotide sequence ID" value="NZ_SZQL01000002.1"/>
</dbReference>
<keyword evidence="6" id="KW-1185">Reference proteome</keyword>
<proteinExistence type="predicted"/>
<dbReference type="OrthoDB" id="9796457at2"/>
<dbReference type="EMBL" id="SZQL01000002">
    <property type="protein sequence ID" value="TKK70834.1"/>
    <property type="molecule type" value="Genomic_DNA"/>
</dbReference>
<evidence type="ECO:0000256" key="2">
    <source>
        <dbReference type="ARBA" id="ARBA00023012"/>
    </source>
</evidence>
<feature type="modified residue" description="4-aspartylphosphate" evidence="3">
    <location>
        <position position="57"/>
    </location>
</feature>
<comment type="caution">
    <text evidence="5">The sequence shown here is derived from an EMBL/GenBank/DDBJ whole genome shotgun (WGS) entry which is preliminary data.</text>
</comment>
<reference evidence="5 6" key="1">
    <citation type="submission" date="2019-05" db="EMBL/GenBank/DDBJ databases">
        <title>Panacibacter sp. strain 17mud1-8 Genome sequencing and assembly.</title>
        <authorList>
            <person name="Chhetri G."/>
        </authorList>
    </citation>
    <scope>NUCLEOTIDE SEQUENCE [LARGE SCALE GENOMIC DNA]</scope>
    <source>
        <strain evidence="5 6">17mud1-8</strain>
    </source>
</reference>
<name>A0A4U3L8P7_9BACT</name>
<dbReference type="InterPro" id="IPR001789">
    <property type="entry name" value="Sig_transdc_resp-reg_receiver"/>
</dbReference>
<feature type="domain" description="Response regulatory" evidence="4">
    <location>
        <begin position="8"/>
        <end position="124"/>
    </location>
</feature>
<dbReference type="GO" id="GO:0000160">
    <property type="term" value="P:phosphorelay signal transduction system"/>
    <property type="evidence" value="ECO:0007669"/>
    <property type="project" value="UniProtKB-KW"/>
</dbReference>
<sequence length="136" mass="15264">MQNPNCIRVLVADDNVINQILLTKMLSVLGINADVTDNGMKALEACRSQPYDIIFMDYQMPGTDGVEAAKNIKDINRKPKPVVILMTSNLLINDYYLSHPGTVDDFLKKPFTLQEIGAIIEKWEPTFATYPSSKNE</sequence>
<protein>
    <submittedName>
        <fullName evidence="5">Response regulator</fullName>
    </submittedName>
</protein>
<dbReference type="SUPFAM" id="SSF52172">
    <property type="entry name" value="CheY-like"/>
    <property type="match status" value="1"/>
</dbReference>
<evidence type="ECO:0000313" key="6">
    <source>
        <dbReference type="Proteomes" id="UP000305848"/>
    </source>
</evidence>
<dbReference type="SMART" id="SM00448">
    <property type="entry name" value="REC"/>
    <property type="match status" value="1"/>
</dbReference>
<dbReference type="Gene3D" id="3.40.50.2300">
    <property type="match status" value="1"/>
</dbReference>
<dbReference type="Pfam" id="PF00072">
    <property type="entry name" value="Response_reg"/>
    <property type="match status" value="1"/>
</dbReference>
<evidence type="ECO:0000313" key="5">
    <source>
        <dbReference type="EMBL" id="TKK70834.1"/>
    </source>
</evidence>
<dbReference type="AlphaFoldDB" id="A0A4U3L8P7"/>
<dbReference type="PANTHER" id="PTHR45339:SF1">
    <property type="entry name" value="HYBRID SIGNAL TRANSDUCTION HISTIDINE KINASE J"/>
    <property type="match status" value="1"/>
</dbReference>
<keyword evidence="1 3" id="KW-0597">Phosphoprotein</keyword>
<dbReference type="InterPro" id="IPR011006">
    <property type="entry name" value="CheY-like_superfamily"/>
</dbReference>
<accession>A0A4U3L8P7</accession>
<evidence type="ECO:0000256" key="3">
    <source>
        <dbReference type="PROSITE-ProRule" id="PRU00169"/>
    </source>
</evidence>
<dbReference type="PANTHER" id="PTHR45339">
    <property type="entry name" value="HYBRID SIGNAL TRANSDUCTION HISTIDINE KINASE J"/>
    <property type="match status" value="1"/>
</dbReference>
<gene>
    <name evidence="5" type="ORF">FC093_03820</name>
</gene>
<dbReference type="Proteomes" id="UP000305848">
    <property type="component" value="Unassembled WGS sequence"/>
</dbReference>
<evidence type="ECO:0000259" key="4">
    <source>
        <dbReference type="PROSITE" id="PS50110"/>
    </source>
</evidence>
<keyword evidence="2" id="KW-0902">Two-component regulatory system</keyword>